<dbReference type="EnsemblPlants" id="ONIVA03G15330.1">
    <property type="protein sequence ID" value="ONIVA03G15330.1"/>
    <property type="gene ID" value="ONIVA03G15330"/>
</dbReference>
<feature type="compositionally biased region" description="Basic and acidic residues" evidence="1">
    <location>
        <begin position="14"/>
        <end position="58"/>
    </location>
</feature>
<evidence type="ECO:0000313" key="3">
    <source>
        <dbReference type="Proteomes" id="UP000006591"/>
    </source>
</evidence>
<reference evidence="2" key="2">
    <citation type="submission" date="2018-04" db="EMBL/GenBank/DDBJ databases">
        <title>OnivRS2 (Oryza nivara Reference Sequence Version 2).</title>
        <authorList>
            <person name="Zhang J."/>
            <person name="Kudrna D."/>
            <person name="Lee S."/>
            <person name="Talag J."/>
            <person name="Rajasekar S."/>
            <person name="Welchert J."/>
            <person name="Hsing Y.-I."/>
            <person name="Wing R.A."/>
        </authorList>
    </citation>
    <scope>NUCLEOTIDE SEQUENCE [LARGE SCALE GENOMIC DNA]</scope>
    <source>
        <strain evidence="2">SL10</strain>
    </source>
</reference>
<name>A0A0E0GLA3_ORYNI</name>
<keyword evidence="3" id="KW-1185">Reference proteome</keyword>
<dbReference type="HOGENOM" id="CLU_1226496_0_0_1"/>
<organism evidence="2">
    <name type="scientific">Oryza nivara</name>
    <name type="common">Indian wild rice</name>
    <name type="synonym">Oryza sativa f. spontanea</name>
    <dbReference type="NCBI Taxonomy" id="4536"/>
    <lineage>
        <taxon>Eukaryota</taxon>
        <taxon>Viridiplantae</taxon>
        <taxon>Streptophyta</taxon>
        <taxon>Embryophyta</taxon>
        <taxon>Tracheophyta</taxon>
        <taxon>Spermatophyta</taxon>
        <taxon>Magnoliopsida</taxon>
        <taxon>Liliopsida</taxon>
        <taxon>Poales</taxon>
        <taxon>Poaceae</taxon>
        <taxon>BOP clade</taxon>
        <taxon>Oryzoideae</taxon>
        <taxon>Oryzeae</taxon>
        <taxon>Oryzinae</taxon>
        <taxon>Oryza</taxon>
    </lineage>
</organism>
<evidence type="ECO:0000256" key="1">
    <source>
        <dbReference type="SAM" id="MobiDB-lite"/>
    </source>
</evidence>
<evidence type="ECO:0000313" key="2">
    <source>
        <dbReference type="EnsemblPlants" id="ONIVA03G15330.1"/>
    </source>
</evidence>
<reference evidence="2" key="1">
    <citation type="submission" date="2015-04" db="UniProtKB">
        <authorList>
            <consortium name="EnsemblPlants"/>
        </authorList>
    </citation>
    <scope>IDENTIFICATION</scope>
    <source>
        <strain evidence="2">SL10</strain>
    </source>
</reference>
<protein>
    <submittedName>
        <fullName evidence="2">Uncharacterized protein</fullName>
    </submittedName>
</protein>
<proteinExistence type="predicted"/>
<accession>A0A0E0GLA3</accession>
<dbReference type="Gramene" id="ONIVA03G15330.1">
    <property type="protein sequence ID" value="ONIVA03G15330.1"/>
    <property type="gene ID" value="ONIVA03G15330"/>
</dbReference>
<feature type="region of interest" description="Disordered" evidence="1">
    <location>
        <begin position="1"/>
        <end position="83"/>
    </location>
</feature>
<dbReference type="AlphaFoldDB" id="A0A0E0GLA3"/>
<feature type="region of interest" description="Disordered" evidence="1">
    <location>
        <begin position="110"/>
        <end position="134"/>
    </location>
</feature>
<dbReference type="Proteomes" id="UP000006591">
    <property type="component" value="Chromosome 3"/>
</dbReference>
<sequence>MARRSISRTSPARSDAEGTDHAGMDGTEDPARWRETGEKWEVRSEHQRQRRENPREAENSPLLSTPLQLPVHAGPRVTHGTGSRELQRPRFVYPLICLGLDAEEPVHRVETSPVLSPPNHVTPRPPCSCSNRDQPRRRDELFPFASGESFTHIHTDTFTRVQDASCSVSHGRVSRRCSDSRRRWAVGEPVKQMRNDSLPAIPFKSRTGQYITWKKNNQCCSAASKT</sequence>